<evidence type="ECO:0000259" key="9">
    <source>
        <dbReference type="SMART" id="SM00481"/>
    </source>
</evidence>
<reference evidence="10" key="2">
    <citation type="submission" date="2021-04" db="EMBL/GenBank/DDBJ databases">
        <authorList>
            <person name="Gilroy R."/>
        </authorList>
    </citation>
    <scope>NUCLEOTIDE SEQUENCE</scope>
    <source>
        <strain evidence="10">CHK186-16707</strain>
    </source>
</reference>
<dbReference type="SMART" id="SM00481">
    <property type="entry name" value="POLIIIAc"/>
    <property type="match status" value="1"/>
</dbReference>
<dbReference type="PANTHER" id="PTHR21039:SF0">
    <property type="entry name" value="HISTIDINOL-PHOSPHATASE"/>
    <property type="match status" value="1"/>
</dbReference>
<dbReference type="InterPro" id="IPR010140">
    <property type="entry name" value="Histidinol_P_phosphatase_HisJ"/>
</dbReference>
<dbReference type="SUPFAM" id="SSF89550">
    <property type="entry name" value="PHP domain-like"/>
    <property type="match status" value="1"/>
</dbReference>
<comment type="pathway">
    <text evidence="1 8">Amino-acid biosynthesis; L-histidine biosynthesis; L-histidine from 5-phospho-alpha-D-ribose 1-diphosphate: step 8/9.</text>
</comment>
<evidence type="ECO:0000256" key="7">
    <source>
        <dbReference type="ARBA" id="ARBA00049158"/>
    </source>
</evidence>
<keyword evidence="6 8" id="KW-0368">Histidine biosynthesis</keyword>
<dbReference type="PANTHER" id="PTHR21039">
    <property type="entry name" value="HISTIDINOL PHOSPHATASE-RELATED"/>
    <property type="match status" value="1"/>
</dbReference>
<evidence type="ECO:0000313" key="10">
    <source>
        <dbReference type="EMBL" id="HJA09034.1"/>
    </source>
</evidence>
<dbReference type="Proteomes" id="UP000824225">
    <property type="component" value="Unassembled WGS sequence"/>
</dbReference>
<dbReference type="InterPro" id="IPR004013">
    <property type="entry name" value="PHP_dom"/>
</dbReference>
<organism evidence="10 11">
    <name type="scientific">Candidatus Mailhella merdigallinarum</name>
    <dbReference type="NCBI Taxonomy" id="2838658"/>
    <lineage>
        <taxon>Bacteria</taxon>
        <taxon>Pseudomonadati</taxon>
        <taxon>Thermodesulfobacteriota</taxon>
        <taxon>Desulfovibrionia</taxon>
        <taxon>Desulfovibrionales</taxon>
        <taxon>Desulfovibrionaceae</taxon>
        <taxon>Mailhella</taxon>
    </lineage>
</organism>
<name>A0A9D2HEK0_9BACT</name>
<evidence type="ECO:0000256" key="8">
    <source>
        <dbReference type="RuleBase" id="RU366003"/>
    </source>
</evidence>
<evidence type="ECO:0000256" key="3">
    <source>
        <dbReference type="ARBA" id="ARBA00013085"/>
    </source>
</evidence>
<dbReference type="EC" id="3.1.3.15" evidence="3 8"/>
<protein>
    <recommendedName>
        <fullName evidence="3 8">Histidinol-phosphatase</fullName>
        <shortName evidence="8">HolPase</shortName>
        <ecNumber evidence="3 8">3.1.3.15</ecNumber>
    </recommendedName>
</protein>
<dbReference type="NCBIfam" id="TIGR01856">
    <property type="entry name" value="hisJ_fam"/>
    <property type="match status" value="1"/>
</dbReference>
<evidence type="ECO:0000256" key="5">
    <source>
        <dbReference type="ARBA" id="ARBA00022801"/>
    </source>
</evidence>
<gene>
    <name evidence="10" type="ORF">H9962_07590</name>
</gene>
<dbReference type="GO" id="GO:0004401">
    <property type="term" value="F:histidinol-phosphatase activity"/>
    <property type="evidence" value="ECO:0007669"/>
    <property type="project" value="UniProtKB-UniRule"/>
</dbReference>
<evidence type="ECO:0000256" key="2">
    <source>
        <dbReference type="ARBA" id="ARBA00009152"/>
    </source>
</evidence>
<reference evidence="10" key="1">
    <citation type="journal article" date="2021" name="PeerJ">
        <title>Extensive microbial diversity within the chicken gut microbiome revealed by metagenomics and culture.</title>
        <authorList>
            <person name="Gilroy R."/>
            <person name="Ravi A."/>
            <person name="Getino M."/>
            <person name="Pursley I."/>
            <person name="Horton D.L."/>
            <person name="Alikhan N.F."/>
            <person name="Baker D."/>
            <person name="Gharbi K."/>
            <person name="Hall N."/>
            <person name="Watson M."/>
            <person name="Adriaenssens E.M."/>
            <person name="Foster-Nyarko E."/>
            <person name="Jarju S."/>
            <person name="Secka A."/>
            <person name="Antonio M."/>
            <person name="Oren A."/>
            <person name="Chaudhuri R.R."/>
            <person name="La Ragione R."/>
            <person name="Hildebrand F."/>
            <person name="Pallen M.J."/>
        </authorList>
    </citation>
    <scope>NUCLEOTIDE SEQUENCE</scope>
    <source>
        <strain evidence="10">CHK186-16707</strain>
    </source>
</reference>
<evidence type="ECO:0000256" key="1">
    <source>
        <dbReference type="ARBA" id="ARBA00004970"/>
    </source>
</evidence>
<dbReference type="CDD" id="cd12110">
    <property type="entry name" value="PHP_HisPPase_Hisj_like"/>
    <property type="match status" value="1"/>
</dbReference>
<comment type="caution">
    <text evidence="10">The sequence shown here is derived from an EMBL/GenBank/DDBJ whole genome shotgun (WGS) entry which is preliminary data.</text>
</comment>
<dbReference type="InterPro" id="IPR016195">
    <property type="entry name" value="Pol/histidinol_Pase-like"/>
</dbReference>
<proteinExistence type="inferred from homology"/>
<evidence type="ECO:0000313" key="11">
    <source>
        <dbReference type="Proteomes" id="UP000824225"/>
    </source>
</evidence>
<dbReference type="Pfam" id="PF02811">
    <property type="entry name" value="PHP"/>
    <property type="match status" value="1"/>
</dbReference>
<comment type="similarity">
    <text evidence="2 8">Belongs to the PHP hydrolase family. HisK subfamily.</text>
</comment>
<dbReference type="Gene3D" id="3.20.20.140">
    <property type="entry name" value="Metal-dependent hydrolases"/>
    <property type="match status" value="1"/>
</dbReference>
<keyword evidence="5 8" id="KW-0378">Hydrolase</keyword>
<dbReference type="AlphaFoldDB" id="A0A9D2HEK0"/>
<dbReference type="GO" id="GO:0000105">
    <property type="term" value="P:L-histidine biosynthetic process"/>
    <property type="evidence" value="ECO:0007669"/>
    <property type="project" value="UniProtKB-UniRule"/>
</dbReference>
<evidence type="ECO:0000256" key="4">
    <source>
        <dbReference type="ARBA" id="ARBA00022605"/>
    </source>
</evidence>
<dbReference type="EMBL" id="DXAN01000024">
    <property type="protein sequence ID" value="HJA09034.1"/>
    <property type="molecule type" value="Genomic_DNA"/>
</dbReference>
<keyword evidence="4 8" id="KW-0028">Amino-acid biosynthesis</keyword>
<dbReference type="InterPro" id="IPR003141">
    <property type="entry name" value="Pol/His_phosphatase_N"/>
</dbReference>
<accession>A0A9D2HEK0</accession>
<feature type="domain" description="Polymerase/histidinol phosphatase N-terminal" evidence="9">
    <location>
        <begin position="4"/>
        <end position="89"/>
    </location>
</feature>
<evidence type="ECO:0000256" key="6">
    <source>
        <dbReference type="ARBA" id="ARBA00023102"/>
    </source>
</evidence>
<comment type="catalytic activity">
    <reaction evidence="7 8">
        <text>L-histidinol phosphate + H2O = L-histidinol + phosphate</text>
        <dbReference type="Rhea" id="RHEA:14465"/>
        <dbReference type="ChEBI" id="CHEBI:15377"/>
        <dbReference type="ChEBI" id="CHEBI:43474"/>
        <dbReference type="ChEBI" id="CHEBI:57699"/>
        <dbReference type="ChEBI" id="CHEBI:57980"/>
        <dbReference type="EC" id="3.1.3.15"/>
    </reaction>
</comment>
<dbReference type="GO" id="GO:0005737">
    <property type="term" value="C:cytoplasm"/>
    <property type="evidence" value="ECO:0007669"/>
    <property type="project" value="TreeGrafter"/>
</dbReference>
<sequence>MIRADLHNHTWYSHGAATTAEMFAAAQKTDLEWFGFSEHSPLPSGYACGLYRHGDLSGVFPEYAREVMELRRTATRPKVLFGMELDWIPSRRDFMETLVAAYPFDYVIGGLHYLGLFSIGSGDWNDGETARFARYDAYYEEMADMAASGLVDVVAHPDFIKLHSFDSFHRWLKKPESLRRVERALMAMVDAGVAMELSSAGLRRAYREAHPAPAILKLAAAAGVTVTFGSDSHAADTIGSEFHVLEAAARAHGFHEHLIFDRRRPVAISF</sequence>